<organism evidence="2 3">
    <name type="scientific">Agromyces terreus</name>
    <dbReference type="NCBI Taxonomy" id="424795"/>
    <lineage>
        <taxon>Bacteria</taxon>
        <taxon>Bacillati</taxon>
        <taxon>Actinomycetota</taxon>
        <taxon>Actinomycetes</taxon>
        <taxon>Micrococcales</taxon>
        <taxon>Microbacteriaceae</taxon>
        <taxon>Agromyces</taxon>
    </lineage>
</organism>
<gene>
    <name evidence="2" type="ORF">BJ978_001429</name>
</gene>
<dbReference type="OrthoDB" id="9893860at2"/>
<evidence type="ECO:0000313" key="3">
    <source>
        <dbReference type="Proteomes" id="UP001139722"/>
    </source>
</evidence>
<comment type="caution">
    <text evidence="2">The sequence shown here is derived from an EMBL/GenBank/DDBJ whole genome shotgun (WGS) entry which is preliminary data.</text>
</comment>
<dbReference type="AlphaFoldDB" id="A0A9X2H0K9"/>
<dbReference type="RefSeq" id="WP_156999155.1">
    <property type="nucleotide sequence ID" value="NZ_BAAANU010000074.1"/>
</dbReference>
<proteinExistence type="predicted"/>
<accession>A0A9X2H0K9</accession>
<dbReference type="EMBL" id="JAMZDY010000001">
    <property type="protein sequence ID" value="MCP2370753.1"/>
    <property type="molecule type" value="Genomic_DNA"/>
</dbReference>
<protein>
    <submittedName>
        <fullName evidence="2">Uncharacterized protein</fullName>
    </submittedName>
</protein>
<name>A0A9X2H0K9_9MICO</name>
<feature type="region of interest" description="Disordered" evidence="1">
    <location>
        <begin position="71"/>
        <end position="94"/>
    </location>
</feature>
<keyword evidence="3" id="KW-1185">Reference proteome</keyword>
<evidence type="ECO:0000313" key="2">
    <source>
        <dbReference type="EMBL" id="MCP2370753.1"/>
    </source>
</evidence>
<sequence>MRPDRIGGIAASGIADRVHDTAGMGSTRQSSWDSTTIRHKLLVGAAIVSGLTVLIIGGRVISENAAEPTGLAVFDTPPEPSDKPNTPLPEGPAEDTRYLTNLVGWNIFAARDLEQRVCLIIEQGGKGGANCVTEEEFDSSGLTTIIYYGDIRYDDRPASLSEGESVRIEWSPKTLPIWEVDKVRYVSQ</sequence>
<reference evidence="2" key="1">
    <citation type="submission" date="2022-06" db="EMBL/GenBank/DDBJ databases">
        <title>Sequencing the genomes of 1000 actinobacteria strains.</title>
        <authorList>
            <person name="Klenk H.-P."/>
        </authorList>
    </citation>
    <scope>NUCLEOTIDE SEQUENCE</scope>
    <source>
        <strain evidence="2">DSM 22016</strain>
    </source>
</reference>
<dbReference type="Proteomes" id="UP001139722">
    <property type="component" value="Unassembled WGS sequence"/>
</dbReference>
<evidence type="ECO:0000256" key="1">
    <source>
        <dbReference type="SAM" id="MobiDB-lite"/>
    </source>
</evidence>